<accession>A0A1M3KZ68</accession>
<proteinExistence type="predicted"/>
<dbReference type="EMBL" id="MKVH01000021">
    <property type="protein sequence ID" value="OJX57786.1"/>
    <property type="molecule type" value="Genomic_DNA"/>
</dbReference>
<organism evidence="2 3">
    <name type="scientific">Candidatus Kapaibacterium thiocyanatum</name>
    <dbReference type="NCBI Taxonomy" id="1895771"/>
    <lineage>
        <taxon>Bacteria</taxon>
        <taxon>Pseudomonadati</taxon>
        <taxon>Candidatus Kapaibacteriota</taxon>
        <taxon>Candidatus Kapaibacteriia</taxon>
        <taxon>Candidatus Kapaibacteriales</taxon>
        <taxon>Candidatus Kapaibacteriaceae</taxon>
        <taxon>Candidatus Kapaibacterium</taxon>
    </lineage>
</organism>
<comment type="caution">
    <text evidence="2">The sequence shown here is derived from an EMBL/GenBank/DDBJ whole genome shotgun (WGS) entry which is preliminary data.</text>
</comment>
<dbReference type="Proteomes" id="UP000184233">
    <property type="component" value="Unassembled WGS sequence"/>
</dbReference>
<protein>
    <recommendedName>
        <fullName evidence="1">GWxTD domain-containing protein</fullName>
    </recommendedName>
</protein>
<evidence type="ECO:0000313" key="2">
    <source>
        <dbReference type="EMBL" id="OJX57786.1"/>
    </source>
</evidence>
<reference evidence="2 3" key="1">
    <citation type="submission" date="2016-09" db="EMBL/GenBank/DDBJ databases">
        <title>Genome-resolved meta-omics ties microbial dynamics to process performance in biotechnology for thiocyanate degradation.</title>
        <authorList>
            <person name="Kantor R.S."/>
            <person name="Huddy R.J."/>
            <person name="Iyer R."/>
            <person name="Thomas B.C."/>
            <person name="Brown C.T."/>
            <person name="Anantharaman K."/>
            <person name="Tringe S."/>
            <person name="Hettich R.L."/>
            <person name="Harrison S.T."/>
            <person name="Banfield J.F."/>
        </authorList>
    </citation>
    <scope>NUCLEOTIDE SEQUENCE [LARGE SCALE GENOMIC DNA]</scope>
    <source>
        <strain evidence="2">59-99</strain>
    </source>
</reference>
<gene>
    <name evidence="2" type="ORF">BGO89_07390</name>
</gene>
<evidence type="ECO:0000259" key="1">
    <source>
        <dbReference type="Pfam" id="PF20094"/>
    </source>
</evidence>
<dbReference type="InterPro" id="IPR030959">
    <property type="entry name" value="GWxTD_dom"/>
</dbReference>
<dbReference type="AlphaFoldDB" id="A0A1M3KZ68"/>
<sequence>MKIASAYRLFAIVAILVTVGIEGSAKELDLVCDVLQFRAQERQVRLEFHYSFPDTALRYVPGQSTFVGGLHFRLMLKTTQGDTMSREWLVSPTSSTPRFEHSFYYTGVQSFDVKPGQYLAELTAYDINDASTARNSTFPVIVRPYTDKVDVSDLMFTTRSTGKNDLDPRFMRNGVEAMPNPRHECIGTDPTISLYSEIYNTKTNKLDSFVVVYEVLDNVRREMMTNYVRQQGLGDALVERVDIPASAIHSGVYLLRMSVKSMDLVTTYAMAEERFYVLNPELPPQGSVMLTEDEQFQASEWAVLEGERLKLQLDLSNVIATPAERITLEGCIDERAKQKYLYRFWRMRDPDPTTPDNERLDDFRKAYQRAQAFYSNPTFKDGWRTDRGRILLRYGIPTQIEQFVLTQDTKPYEVWFYQGLQGGVSFYFVDWQLTQNHRLVHSTYIGEVRDENWFNRYAKAFSPDPNPTESLRPSTR</sequence>
<dbReference type="STRING" id="1895771.BGO89_07390"/>
<dbReference type="Pfam" id="PF20094">
    <property type="entry name" value="GWxTD_dom"/>
    <property type="match status" value="1"/>
</dbReference>
<name>A0A1M3KZ68_9BACT</name>
<dbReference type="NCBIfam" id="TIGR04514">
    <property type="entry name" value="GWxTD_dom"/>
    <property type="match status" value="1"/>
</dbReference>
<evidence type="ECO:0000313" key="3">
    <source>
        <dbReference type="Proteomes" id="UP000184233"/>
    </source>
</evidence>
<feature type="domain" description="GWxTD" evidence="1">
    <location>
        <begin position="335"/>
        <end position="433"/>
    </location>
</feature>